<name>A0AAD9WM85_9ROSI</name>
<gene>
    <name evidence="3" type="ORF">Ddye_031093</name>
</gene>
<dbReference type="AlphaFoldDB" id="A0AAD9WM85"/>
<evidence type="ECO:0000313" key="3">
    <source>
        <dbReference type="EMBL" id="KAK2636301.1"/>
    </source>
</evidence>
<keyword evidence="1" id="KW-0677">Repeat</keyword>
<evidence type="ECO:0000256" key="1">
    <source>
        <dbReference type="ARBA" id="ARBA00022737"/>
    </source>
</evidence>
<dbReference type="PANTHER" id="PTHR16263">
    <property type="entry name" value="TETRATRICOPEPTIDE REPEAT PROTEIN 38"/>
    <property type="match status" value="1"/>
</dbReference>
<keyword evidence="2" id="KW-0802">TPR repeat</keyword>
<sequence length="100" mass="11619">MAACIEVNSGGLSKVNPLLCYICLLDGTFFQAELFAIISYTHNWWHVALCYLEGHSPIRKVLEVYDNHIWKELEKTDAVYPEVCYFVSFQQTIILYCYNT</sequence>
<organism evidence="3 4">
    <name type="scientific">Dipteronia dyeriana</name>
    <dbReference type="NCBI Taxonomy" id="168575"/>
    <lineage>
        <taxon>Eukaryota</taxon>
        <taxon>Viridiplantae</taxon>
        <taxon>Streptophyta</taxon>
        <taxon>Embryophyta</taxon>
        <taxon>Tracheophyta</taxon>
        <taxon>Spermatophyta</taxon>
        <taxon>Magnoliopsida</taxon>
        <taxon>eudicotyledons</taxon>
        <taxon>Gunneridae</taxon>
        <taxon>Pentapetalae</taxon>
        <taxon>rosids</taxon>
        <taxon>malvids</taxon>
        <taxon>Sapindales</taxon>
        <taxon>Sapindaceae</taxon>
        <taxon>Hippocastanoideae</taxon>
        <taxon>Acereae</taxon>
        <taxon>Dipteronia</taxon>
    </lineage>
</organism>
<evidence type="ECO:0000313" key="4">
    <source>
        <dbReference type="Proteomes" id="UP001280121"/>
    </source>
</evidence>
<accession>A0AAD9WM85</accession>
<dbReference type="EMBL" id="JANJYI010000009">
    <property type="protein sequence ID" value="KAK2636301.1"/>
    <property type="molecule type" value="Genomic_DNA"/>
</dbReference>
<evidence type="ECO:0000256" key="2">
    <source>
        <dbReference type="ARBA" id="ARBA00022803"/>
    </source>
</evidence>
<dbReference type="Proteomes" id="UP001280121">
    <property type="component" value="Unassembled WGS sequence"/>
</dbReference>
<proteinExistence type="predicted"/>
<protein>
    <submittedName>
        <fullName evidence="3">Uncharacterized protein</fullName>
    </submittedName>
</protein>
<comment type="caution">
    <text evidence="3">The sequence shown here is derived from an EMBL/GenBank/DDBJ whole genome shotgun (WGS) entry which is preliminary data.</text>
</comment>
<keyword evidence="4" id="KW-1185">Reference proteome</keyword>
<dbReference type="PANTHER" id="PTHR16263:SF4">
    <property type="entry name" value="TETRATRICOPEPTIDE REPEAT PROTEIN 38"/>
    <property type="match status" value="1"/>
</dbReference>
<reference evidence="3" key="1">
    <citation type="journal article" date="2023" name="Plant J.">
        <title>Genome sequences and population genomics provide insights into the demographic history, inbreeding, and mutation load of two 'living fossil' tree species of Dipteronia.</title>
        <authorList>
            <person name="Feng Y."/>
            <person name="Comes H.P."/>
            <person name="Chen J."/>
            <person name="Zhu S."/>
            <person name="Lu R."/>
            <person name="Zhang X."/>
            <person name="Li P."/>
            <person name="Qiu J."/>
            <person name="Olsen K.M."/>
            <person name="Qiu Y."/>
        </authorList>
    </citation>
    <scope>NUCLEOTIDE SEQUENCE</scope>
    <source>
        <strain evidence="3">KIB01</strain>
    </source>
</reference>
<dbReference type="InterPro" id="IPR033891">
    <property type="entry name" value="TTC38"/>
</dbReference>